<reference evidence="1 2" key="1">
    <citation type="submission" date="2023-07" db="EMBL/GenBank/DDBJ databases">
        <title>Genomic Encyclopedia of Type Strains, Phase IV (KMG-IV): sequencing the most valuable type-strain genomes for metagenomic binning, comparative biology and taxonomic classification.</title>
        <authorList>
            <person name="Goeker M."/>
        </authorList>
    </citation>
    <scope>NUCLEOTIDE SEQUENCE [LARGE SCALE GENOMIC DNA]</scope>
    <source>
        <strain evidence="1 2">DSM 12751</strain>
    </source>
</reference>
<name>A0ABT9VUL7_9BACI</name>
<evidence type="ECO:0000313" key="1">
    <source>
        <dbReference type="EMBL" id="MDQ0164570.1"/>
    </source>
</evidence>
<dbReference type="EMBL" id="JAUSTY010000002">
    <property type="protein sequence ID" value="MDQ0164570.1"/>
    <property type="molecule type" value="Genomic_DNA"/>
</dbReference>
<keyword evidence="2" id="KW-1185">Reference proteome</keyword>
<accession>A0ABT9VUL7</accession>
<gene>
    <name evidence="1" type="ORF">J2S11_000470</name>
</gene>
<evidence type="ECO:0000313" key="2">
    <source>
        <dbReference type="Proteomes" id="UP001235840"/>
    </source>
</evidence>
<organism evidence="1 2">
    <name type="scientific">Caldalkalibacillus horti</name>
    <dbReference type="NCBI Taxonomy" id="77523"/>
    <lineage>
        <taxon>Bacteria</taxon>
        <taxon>Bacillati</taxon>
        <taxon>Bacillota</taxon>
        <taxon>Bacilli</taxon>
        <taxon>Bacillales</taxon>
        <taxon>Bacillaceae</taxon>
        <taxon>Caldalkalibacillus</taxon>
    </lineage>
</organism>
<dbReference type="Proteomes" id="UP001235840">
    <property type="component" value="Unassembled WGS sequence"/>
</dbReference>
<evidence type="ECO:0008006" key="3">
    <source>
        <dbReference type="Google" id="ProtNLM"/>
    </source>
</evidence>
<dbReference type="Pfam" id="PF09580">
    <property type="entry name" value="Spore_YhcN_YlaJ"/>
    <property type="match status" value="1"/>
</dbReference>
<sequence>MYGLGGLLLLNVLLSGCQSDNDQSYRESRGFTQQVGESKDIRGYKPYFSQNDQTIDIEDIVLAIPTVTDAVVVHAEKHILVGVQVKQFARFRMKEIRKEAYDLLTDYYHHDKEQEIHVSTDWKIYKELGKLKKLQENSSKEQVQKKVKELEKKMKG</sequence>
<proteinExistence type="predicted"/>
<dbReference type="InterPro" id="IPR019076">
    <property type="entry name" value="Spore_lipoprot_YhcN/YlaJ-like"/>
</dbReference>
<protein>
    <recommendedName>
        <fullName evidence="3">Sporulation protein</fullName>
    </recommendedName>
</protein>
<comment type="caution">
    <text evidence="1">The sequence shown here is derived from an EMBL/GenBank/DDBJ whole genome shotgun (WGS) entry which is preliminary data.</text>
</comment>